<name>A0A1B1DUW7_9APIC</name>
<feature type="compositionally biased region" description="Basic and acidic residues" evidence="1">
    <location>
        <begin position="491"/>
        <end position="504"/>
    </location>
</feature>
<feature type="compositionally biased region" description="Low complexity" evidence="1">
    <location>
        <begin position="584"/>
        <end position="596"/>
    </location>
</feature>
<feature type="compositionally biased region" description="Basic and acidic residues" evidence="1">
    <location>
        <begin position="301"/>
        <end position="321"/>
    </location>
</feature>
<organism evidence="2 3">
    <name type="scientific">Plasmodium coatneyi</name>
    <dbReference type="NCBI Taxonomy" id="208452"/>
    <lineage>
        <taxon>Eukaryota</taxon>
        <taxon>Sar</taxon>
        <taxon>Alveolata</taxon>
        <taxon>Apicomplexa</taxon>
        <taxon>Aconoidasida</taxon>
        <taxon>Haemosporida</taxon>
        <taxon>Plasmodiidae</taxon>
        <taxon>Plasmodium</taxon>
    </lineage>
</organism>
<feature type="compositionally biased region" description="Basic and acidic residues" evidence="1">
    <location>
        <begin position="597"/>
        <end position="645"/>
    </location>
</feature>
<keyword evidence="3" id="KW-1185">Reference proteome</keyword>
<reference evidence="3" key="1">
    <citation type="submission" date="2016-06" db="EMBL/GenBank/DDBJ databases">
        <title>First high quality genome sequence of Plasmodium coatneyi using continuous long reads from single molecule, real-time sequencing.</title>
        <authorList>
            <person name="Chien J.-T."/>
            <person name="Pakala S.B."/>
            <person name="Geraldo J.A."/>
            <person name="Lapp S.A."/>
            <person name="Barnwell J.W."/>
            <person name="Kissinger J.C."/>
            <person name="Galinski M.R."/>
            <person name="Humphrey J.C."/>
        </authorList>
    </citation>
    <scope>NUCLEOTIDE SEQUENCE [LARGE SCALE GENOMIC DNA]</scope>
    <source>
        <strain evidence="3">Hackeri</strain>
    </source>
</reference>
<feature type="region of interest" description="Disordered" evidence="1">
    <location>
        <begin position="947"/>
        <end position="966"/>
    </location>
</feature>
<feature type="compositionally biased region" description="Basic and acidic residues" evidence="1">
    <location>
        <begin position="559"/>
        <end position="572"/>
    </location>
</feature>
<feature type="compositionally biased region" description="Basic and acidic residues" evidence="1">
    <location>
        <begin position="144"/>
        <end position="178"/>
    </location>
</feature>
<evidence type="ECO:0008006" key="4">
    <source>
        <dbReference type="Google" id="ProtNLM"/>
    </source>
</evidence>
<feature type="compositionally biased region" description="Acidic residues" evidence="1">
    <location>
        <begin position="454"/>
        <end position="490"/>
    </location>
</feature>
<feature type="compositionally biased region" description="Low complexity" evidence="1">
    <location>
        <begin position="334"/>
        <end position="345"/>
    </location>
</feature>
<feature type="region of interest" description="Disordered" evidence="1">
    <location>
        <begin position="28"/>
        <end position="52"/>
    </location>
</feature>
<feature type="compositionally biased region" description="Basic and acidic residues" evidence="1">
    <location>
        <begin position="373"/>
        <end position="398"/>
    </location>
</feature>
<evidence type="ECO:0000256" key="1">
    <source>
        <dbReference type="SAM" id="MobiDB-lite"/>
    </source>
</evidence>
<proteinExistence type="predicted"/>
<dbReference type="EMBL" id="CP016242">
    <property type="protein sequence ID" value="ANQ06534.1"/>
    <property type="molecule type" value="Genomic_DNA"/>
</dbReference>
<dbReference type="KEGG" id="pcot:PCOAH_00009360"/>
<gene>
    <name evidence="2" type="ORF">PCOAH_00009360</name>
</gene>
<dbReference type="RefSeq" id="XP_019913229.1">
    <property type="nucleotide sequence ID" value="XM_020057745.1"/>
</dbReference>
<feature type="compositionally biased region" description="Acidic residues" evidence="1">
    <location>
        <begin position="199"/>
        <end position="243"/>
    </location>
</feature>
<feature type="compositionally biased region" description="Basic and acidic residues" evidence="1">
    <location>
        <begin position="244"/>
        <end position="263"/>
    </location>
</feature>
<dbReference type="GeneID" id="30907659"/>
<dbReference type="Proteomes" id="UP000092716">
    <property type="component" value="Chromosome 4"/>
</dbReference>
<protein>
    <recommendedName>
        <fullName evidence="4">Rhoptry neck protein 6</fullName>
    </recommendedName>
</protein>
<sequence>MQYLFLPLVVLCAKGLIRNREPATSITPYHLDSHEGGKDKTDDYGSEAEFPSTDFPSGMSFLQECTINSCLSVEDDEVGGVASTGEIGKASLSDAVGGVADSEKKDEPKSIQKTNEPKEDQKKDNRPVNMGAEKDGDGSCAIEGKTETKGEGKEVVRETTKTEVQVKGKAGPKSEGEKGGQAVSQSNTQGEKGDMKEKEEEEENEDKEDLVEEDDADDLEDAKEENDEEDAQDDDDEKEDEEKGGESKTKSDDHGGQKKEDSKSTANTVMNEKKVDSIKENTSNGVEEKRGSPPSSNSNGEEAKEETQKSTKTIVVEERTELPIGSPTQKISDSKTSLKNSSNTNGEGAKIVPPSKDNNHGAEMNVNSPPGRNPKEGKEFPKSKDMQSAKDMERDTAKENAAGGKSEVKGGNNEQQGESKQREVPQGEEDAAEAKEKRNHADTDVDNVGKDVAVDADVDAGGDADVDADIDADVDADADTDGDEDMEEDEETKKEGKGPKDKNEVPAGDSVEEKASQVGKPEGDAANNAGMHTGEAPPKGKHHEDEELHGGASPQEVVHPTEEASLGKKSTLEKLSPAPAAAVQLGQEQVQQQGQKEGQKESPKEGQMEGQKESPKQDQKQGQEQGPKQDQKQGQEQGPKQDERQSNAGGKNYESNMFTLDKKMHKNLSNIDVIFHGLKDKLNRHRDLKNQELKLKFEAMGRIKEYKLYKDLIQKSVEIVTLRLMKINEDLKKLKQSSDVALQKYINENGYGLANFSDWTKYDKAQEENASSGTKHRGDEKKRKLFCPMDCARKSCHNSPNHPTQCYKLEQRGSQIEKICEPFVDLHRGTCPRDFHHCAIAEPERNKKYSIFASGERGQTPQFITIRGYNLHECLQLLVVNKGSTCSPSSIEKNILESEGILLEPVFTKLLHNEILLENIKINTPGEYNICLAQFYQQPDTQELLTENASNKSGKSSKPGRANKAQKSDIQILGIDTIGTLLVLPLPSKK</sequence>
<dbReference type="AlphaFoldDB" id="A0A1B1DUW7"/>
<dbReference type="OrthoDB" id="392870at2759"/>
<evidence type="ECO:0000313" key="2">
    <source>
        <dbReference type="EMBL" id="ANQ06534.1"/>
    </source>
</evidence>
<feature type="compositionally biased region" description="Polar residues" evidence="1">
    <location>
        <begin position="947"/>
        <end position="956"/>
    </location>
</feature>
<feature type="compositionally biased region" description="Basic and acidic residues" evidence="1">
    <location>
        <begin position="101"/>
        <end position="137"/>
    </location>
</feature>
<dbReference type="VEuPathDB" id="PlasmoDB:PCOAH_00009360"/>
<evidence type="ECO:0000313" key="3">
    <source>
        <dbReference type="Proteomes" id="UP000092716"/>
    </source>
</evidence>
<feature type="region of interest" description="Disordered" evidence="1">
    <location>
        <begin position="83"/>
        <end position="654"/>
    </location>
</feature>
<feature type="compositionally biased region" description="Basic and acidic residues" evidence="1">
    <location>
        <begin position="31"/>
        <end position="43"/>
    </location>
</feature>
<feature type="compositionally biased region" description="Basic and acidic residues" evidence="1">
    <location>
        <begin position="432"/>
        <end position="453"/>
    </location>
</feature>
<accession>A0A1B1DUW7</accession>